<comment type="similarity">
    <text evidence="2">Belongs to the dpy-30 family.</text>
</comment>
<dbReference type="Gene3D" id="1.20.890.10">
    <property type="entry name" value="cAMP-dependent protein kinase regulatory subunit, dimerization-anchoring domain"/>
    <property type="match status" value="1"/>
</dbReference>
<dbReference type="KEGG" id="clus:A9F13_06g03762"/>
<name>A0AA91T2K8_CLALS</name>
<dbReference type="OMA" id="MRMIALT"/>
<comment type="caution">
    <text evidence="5">The sequence shown here is derived from an EMBL/GenBank/DDBJ whole genome shotgun (WGS) entry which is preliminary data.</text>
</comment>
<comment type="subcellular location">
    <subcellularLocation>
        <location evidence="1">Nucleus</location>
    </subcellularLocation>
</comment>
<feature type="region of interest" description="Disordered" evidence="4">
    <location>
        <begin position="1"/>
        <end position="72"/>
    </location>
</feature>
<evidence type="ECO:0000256" key="3">
    <source>
        <dbReference type="ARBA" id="ARBA00023242"/>
    </source>
</evidence>
<evidence type="ECO:0000313" key="5">
    <source>
        <dbReference type="EMBL" id="OVF09211.1"/>
    </source>
</evidence>
<reference evidence="5 6" key="1">
    <citation type="submission" date="2017-04" db="EMBL/GenBank/DDBJ databases">
        <title>Draft genome of the yeast Clavispora lusitaniae type strain CBS 6936.</title>
        <authorList>
            <person name="Durrens P."/>
            <person name="Klopp C."/>
            <person name="Biteau N."/>
            <person name="Fitton-Ouhabi V."/>
            <person name="Dementhon K."/>
            <person name="Accoceberry I."/>
            <person name="Sherman D.J."/>
            <person name="Noel T."/>
        </authorList>
    </citation>
    <scope>NUCLEOTIDE SEQUENCE [LARGE SCALE GENOMIC DNA]</scope>
    <source>
        <strain evidence="5 6">CBS 6936</strain>
    </source>
</reference>
<evidence type="ECO:0000313" key="6">
    <source>
        <dbReference type="Proteomes" id="UP000195602"/>
    </source>
</evidence>
<proteinExistence type="inferred from homology"/>
<dbReference type="Proteomes" id="UP000195602">
    <property type="component" value="Unassembled WGS sequence"/>
</dbReference>
<evidence type="ECO:0000256" key="1">
    <source>
        <dbReference type="ARBA" id="ARBA00004123"/>
    </source>
</evidence>
<evidence type="ECO:0000256" key="2">
    <source>
        <dbReference type="ARBA" id="ARBA00010849"/>
    </source>
</evidence>
<dbReference type="GO" id="GO:0005634">
    <property type="term" value="C:nucleus"/>
    <property type="evidence" value="ECO:0007669"/>
    <property type="project" value="UniProtKB-SubCell"/>
</dbReference>
<keyword evidence="3" id="KW-0539">Nucleus</keyword>
<protein>
    <submittedName>
        <fullName evidence="5">COMPASS component</fullName>
    </submittedName>
</protein>
<dbReference type="Pfam" id="PF05186">
    <property type="entry name" value="Dpy-30"/>
    <property type="match status" value="1"/>
</dbReference>
<dbReference type="InterPro" id="IPR007858">
    <property type="entry name" value="Dpy-30_motif"/>
</dbReference>
<accession>A0AA91T2K8</accession>
<sequence length="124" mass="13913">MDTTTIPTPLVESNDISTEAKHENGNESESAFPQAEPLVKMEEPPQKKLKTEEETPIEEDIPKFDGPPVHEMVGGSSVRKYLNQYVTPHLLEGLKQVAKDKPEDPLYELGQFLINRSAELKKAK</sequence>
<dbReference type="EMBL" id="LYUB02000006">
    <property type="protein sequence ID" value="OVF09211.1"/>
    <property type="molecule type" value="Genomic_DNA"/>
</dbReference>
<gene>
    <name evidence="5" type="ORF">A9F13_06g03762</name>
</gene>
<dbReference type="InterPro" id="IPR049629">
    <property type="entry name" value="DPY30_SDC1_DD"/>
</dbReference>
<evidence type="ECO:0000256" key="4">
    <source>
        <dbReference type="SAM" id="MobiDB-lite"/>
    </source>
</evidence>
<dbReference type="AlphaFoldDB" id="A0AA91T2K8"/>
<organism evidence="5 6">
    <name type="scientific">Clavispora lusitaniae</name>
    <name type="common">Candida lusitaniae</name>
    <dbReference type="NCBI Taxonomy" id="36911"/>
    <lineage>
        <taxon>Eukaryota</taxon>
        <taxon>Fungi</taxon>
        <taxon>Dikarya</taxon>
        <taxon>Ascomycota</taxon>
        <taxon>Saccharomycotina</taxon>
        <taxon>Pichiomycetes</taxon>
        <taxon>Metschnikowiaceae</taxon>
        <taxon>Clavispora</taxon>
    </lineage>
</organism>
<dbReference type="CDD" id="cd22965">
    <property type="entry name" value="DD_DPY30_SDC1"/>
    <property type="match status" value="1"/>
</dbReference>
<feature type="compositionally biased region" description="Basic and acidic residues" evidence="4">
    <location>
        <begin position="39"/>
        <end position="53"/>
    </location>
</feature>